<organism evidence="2 3">
    <name type="scientific">Lactarius akahatsu</name>
    <dbReference type="NCBI Taxonomy" id="416441"/>
    <lineage>
        <taxon>Eukaryota</taxon>
        <taxon>Fungi</taxon>
        <taxon>Dikarya</taxon>
        <taxon>Basidiomycota</taxon>
        <taxon>Agaricomycotina</taxon>
        <taxon>Agaricomycetes</taxon>
        <taxon>Russulales</taxon>
        <taxon>Russulaceae</taxon>
        <taxon>Lactarius</taxon>
    </lineage>
</organism>
<evidence type="ECO:0000313" key="3">
    <source>
        <dbReference type="Proteomes" id="UP001201163"/>
    </source>
</evidence>
<evidence type="ECO:0000256" key="1">
    <source>
        <dbReference type="SAM" id="MobiDB-lite"/>
    </source>
</evidence>
<dbReference type="Proteomes" id="UP001201163">
    <property type="component" value="Unassembled WGS sequence"/>
</dbReference>
<feature type="region of interest" description="Disordered" evidence="1">
    <location>
        <begin position="1"/>
        <end position="27"/>
    </location>
</feature>
<protein>
    <submittedName>
        <fullName evidence="2">Uncharacterized protein</fullName>
    </submittedName>
</protein>
<sequence length="356" mass="39714">MVRIPTSGHSPAYTPHGPASNSMEPNANLTMNRRLPTLPNRSLSRSIDSLPSPDVHKVIHTYGLNIGGVDLRLFITIEPLRELSREHTFYLSLKAGVFERPISEPATLSLSVDPRELKFVVFAYPPRSCLPQGCLFSLRVWLRAGDIDHRLFSEDSLWIGRDPDFYSIQDATFARLRSVNSHTLLYKIVVGRALMDFIIRWRQVLGSVYSLSLEYDGCGVGRVLFSDLIVSLDCPPEHLNFVLYTIPVTSTPRGATHRVRLWLRAPDQVGLMPSPEGELPCSQFIYQRIWSTDSFKVGNSLDFTALGPKLIMGVPNGDGPRILSSPSEQLFYRDDGLAGAKLPTYGEPGDFGKEAL</sequence>
<keyword evidence="3" id="KW-1185">Reference proteome</keyword>
<reference evidence="2" key="1">
    <citation type="submission" date="2022-01" db="EMBL/GenBank/DDBJ databases">
        <title>Comparative genomics reveals a dynamic genome evolution in the ectomycorrhizal milk-cap (Lactarius) mushrooms.</title>
        <authorList>
            <consortium name="DOE Joint Genome Institute"/>
            <person name="Lebreton A."/>
            <person name="Tang N."/>
            <person name="Kuo A."/>
            <person name="LaButti K."/>
            <person name="Drula E."/>
            <person name="Barry K."/>
            <person name="Clum A."/>
            <person name="Lipzen A."/>
            <person name="Mousain D."/>
            <person name="Ng V."/>
            <person name="Wang R."/>
            <person name="Wang X."/>
            <person name="Dai Y."/>
            <person name="Henrissat B."/>
            <person name="Grigoriev I.V."/>
            <person name="Guerin-Laguette A."/>
            <person name="Yu F."/>
            <person name="Martin F.M."/>
        </authorList>
    </citation>
    <scope>NUCLEOTIDE SEQUENCE</scope>
    <source>
        <strain evidence="2">QP</strain>
    </source>
</reference>
<evidence type="ECO:0000313" key="2">
    <source>
        <dbReference type="EMBL" id="KAH8988487.1"/>
    </source>
</evidence>
<dbReference type="EMBL" id="JAKELL010000041">
    <property type="protein sequence ID" value="KAH8988487.1"/>
    <property type="molecule type" value="Genomic_DNA"/>
</dbReference>
<comment type="caution">
    <text evidence="2">The sequence shown here is derived from an EMBL/GenBank/DDBJ whole genome shotgun (WGS) entry which is preliminary data.</text>
</comment>
<accession>A0AAD4LD10</accession>
<proteinExistence type="predicted"/>
<dbReference type="AlphaFoldDB" id="A0AAD4LD10"/>
<gene>
    <name evidence="2" type="ORF">EDB92DRAFT_1870860</name>
</gene>
<name>A0AAD4LD10_9AGAM</name>